<keyword evidence="4" id="KW-1185">Reference proteome</keyword>
<feature type="domain" description="DUF2264" evidence="2">
    <location>
        <begin position="43"/>
        <end position="400"/>
    </location>
</feature>
<reference evidence="3 4" key="2">
    <citation type="journal article" date="2016" name="Genome Announc.">
        <title>Draft Genome Sequence of Zhouia amylolytica AD3, Isolated from Tidal Flat Sediment.</title>
        <authorList>
            <person name="Jia B."/>
            <person name="Jin H.M."/>
            <person name="Lee H.J."/>
            <person name="Jeon C.O."/>
        </authorList>
    </citation>
    <scope>NUCLEOTIDE SEQUENCE [LARGE SCALE GENOMIC DNA]</scope>
    <source>
        <strain evidence="3 4">AD3</strain>
    </source>
</reference>
<evidence type="ECO:0000313" key="3">
    <source>
        <dbReference type="EMBL" id="ETN95104.1"/>
    </source>
</evidence>
<dbReference type="InterPro" id="IPR049349">
    <property type="entry name" value="DUF2264_N"/>
</dbReference>
<dbReference type="EMBL" id="AYXY01000020">
    <property type="protein sequence ID" value="ETN95104.1"/>
    <property type="molecule type" value="Genomic_DNA"/>
</dbReference>
<dbReference type="AlphaFoldDB" id="W2UMA5"/>
<evidence type="ECO:0000259" key="2">
    <source>
        <dbReference type="Pfam" id="PF10022"/>
    </source>
</evidence>
<dbReference type="Pfam" id="PF10022">
    <property type="entry name" value="DUF2264"/>
    <property type="match status" value="1"/>
</dbReference>
<gene>
    <name evidence="3" type="ORF">P278_18590</name>
</gene>
<feature type="signal peptide" evidence="1">
    <location>
        <begin position="1"/>
        <end position="26"/>
    </location>
</feature>
<dbReference type="PANTHER" id="PTHR35339">
    <property type="entry name" value="LINALOOL DEHYDRATASE_ISOMERASE DOMAIN-CONTAINING PROTEIN"/>
    <property type="match status" value="1"/>
</dbReference>
<keyword evidence="1" id="KW-0732">Signal</keyword>
<accession>W2UMA5</accession>
<protein>
    <recommendedName>
        <fullName evidence="2">DUF2264 domain-containing protein</fullName>
    </recommendedName>
</protein>
<dbReference type="eggNOG" id="COG4289">
    <property type="taxonomic scope" value="Bacteria"/>
</dbReference>
<comment type="caution">
    <text evidence="3">The sequence shown here is derived from an EMBL/GenBank/DDBJ whole genome shotgun (WGS) entry which is preliminary data.</text>
</comment>
<dbReference type="PATRIC" id="fig|1286632.3.peg.1851"/>
<dbReference type="Proteomes" id="UP000018850">
    <property type="component" value="Unassembled WGS sequence"/>
</dbReference>
<evidence type="ECO:0000256" key="1">
    <source>
        <dbReference type="SAM" id="SignalP"/>
    </source>
</evidence>
<name>W2UMA5_9FLAO</name>
<dbReference type="PIRSF" id="PIRSF014753">
    <property type="entry name" value="UCP014753"/>
    <property type="match status" value="1"/>
</dbReference>
<evidence type="ECO:0000313" key="4">
    <source>
        <dbReference type="Proteomes" id="UP000018850"/>
    </source>
</evidence>
<proteinExistence type="predicted"/>
<dbReference type="PANTHER" id="PTHR35339:SF3">
    <property type="entry name" value="DUF2264 DOMAIN-CONTAINING PROTEIN"/>
    <property type="match status" value="1"/>
</dbReference>
<organism evidence="3 4">
    <name type="scientific">Zhouia amylolytica AD3</name>
    <dbReference type="NCBI Taxonomy" id="1286632"/>
    <lineage>
        <taxon>Bacteria</taxon>
        <taxon>Pseudomonadati</taxon>
        <taxon>Bacteroidota</taxon>
        <taxon>Flavobacteriia</taxon>
        <taxon>Flavobacteriales</taxon>
        <taxon>Flavobacteriaceae</taxon>
        <taxon>Zhouia</taxon>
    </lineage>
</organism>
<dbReference type="RefSeq" id="WP_038265616.1">
    <property type="nucleotide sequence ID" value="NZ_AYXY01000020.1"/>
</dbReference>
<feature type="chain" id="PRO_5004826035" description="DUF2264 domain-containing protein" evidence="1">
    <location>
        <begin position="27"/>
        <end position="419"/>
    </location>
</feature>
<sequence length="419" mass="47482">MQRRKFIGSASIAGIITAMLPGSLVASNQESSNHLLDAKKPNDRAYWTGMLYRMMNPVFSNLANGTLVKNMPFEVSPSYDGRKNVTYLEAVGRAAAGMAPWLALPDDDTKEGQMRKDLKAKFLKGIANGVDPSNPDYLNFTKEYQPIVDAAYLAHAFLRAPKALWEPLDDTTKKRVVKEFKALRTRKPWNNNWQLFTAITEAFLLEIGEEWDKEAVDRALNKFKDWYVGDGWYSDGPNFSFDYYNSFVIHPMLVDTLKVLSDHGKVPVADYELALKRMLRYVVHLERMISPEGTYPVIGRSITYRNGAFQALAQVALIKKLPEDISPAQVRSALTAVKKNIFQKGTFDKNDWLTLGFCGHHPDVADYYSSTGSMYMASLSFLPLGLPADDEFWTSDPEEWTSKKAWSGKSFKKDYHVDY</sequence>
<dbReference type="STRING" id="376730.SAMN04487906_1389"/>
<dbReference type="InterPro" id="IPR016624">
    <property type="entry name" value="UCP014753"/>
</dbReference>
<reference evidence="4" key="1">
    <citation type="submission" date="2013-11" db="EMBL/GenBank/DDBJ databases">
        <title>Draft genome sequence from a member of Zhouia, isolated tidal flat.</title>
        <authorList>
            <person name="Jin H."/>
            <person name="Jeon C.O."/>
        </authorList>
    </citation>
    <scope>NUCLEOTIDE SEQUENCE [LARGE SCALE GENOMIC DNA]</scope>
    <source>
        <strain evidence="4">AD3</strain>
    </source>
</reference>